<dbReference type="EMBL" id="JACMSC010000002">
    <property type="protein sequence ID" value="KAG6534666.1"/>
    <property type="molecule type" value="Genomic_DNA"/>
</dbReference>
<dbReference type="PANTHER" id="PTHR33142:SF15">
    <property type="entry name" value="CYCLIN-DEPENDENT PROTEIN KINASE INHIBITOR SMR4"/>
    <property type="match status" value="1"/>
</dbReference>
<dbReference type="GO" id="GO:0004860">
    <property type="term" value="F:protein kinase inhibitor activity"/>
    <property type="evidence" value="ECO:0007669"/>
    <property type="project" value="UniProtKB-KW"/>
</dbReference>
<proteinExistence type="predicted"/>
<keyword evidence="1" id="KW-0649">Protein kinase inhibitor</keyword>
<protein>
    <submittedName>
        <fullName evidence="3">Uncharacterized protein</fullName>
    </submittedName>
</protein>
<organism evidence="3 4">
    <name type="scientific">Zingiber officinale</name>
    <name type="common">Ginger</name>
    <name type="synonym">Amomum zingiber</name>
    <dbReference type="NCBI Taxonomy" id="94328"/>
    <lineage>
        <taxon>Eukaryota</taxon>
        <taxon>Viridiplantae</taxon>
        <taxon>Streptophyta</taxon>
        <taxon>Embryophyta</taxon>
        <taxon>Tracheophyta</taxon>
        <taxon>Spermatophyta</taxon>
        <taxon>Magnoliopsida</taxon>
        <taxon>Liliopsida</taxon>
        <taxon>Zingiberales</taxon>
        <taxon>Zingiberaceae</taxon>
        <taxon>Zingiber</taxon>
    </lineage>
</organism>
<gene>
    <name evidence="3" type="ORF">ZIOFF_008569</name>
</gene>
<dbReference type="Proteomes" id="UP000734854">
    <property type="component" value="Unassembled WGS sequence"/>
</dbReference>
<accession>A0A8J5I6J1</accession>
<dbReference type="InterPro" id="IPR040389">
    <property type="entry name" value="SMR"/>
</dbReference>
<dbReference type="PANTHER" id="PTHR33142">
    <property type="entry name" value="CYCLIN-DEPENDENT PROTEIN KINASE INHIBITOR SMR13"/>
    <property type="match status" value="1"/>
</dbReference>
<keyword evidence="4" id="KW-1185">Reference proteome</keyword>
<evidence type="ECO:0000256" key="2">
    <source>
        <dbReference type="ARBA" id="ARBA00023306"/>
    </source>
</evidence>
<dbReference type="GO" id="GO:0005634">
    <property type="term" value="C:nucleus"/>
    <property type="evidence" value="ECO:0007669"/>
    <property type="project" value="TreeGrafter"/>
</dbReference>
<name>A0A8J5I6J1_ZINOF</name>
<comment type="caution">
    <text evidence="3">The sequence shown here is derived from an EMBL/GenBank/DDBJ whole genome shotgun (WGS) entry which is preliminary data.</text>
</comment>
<sequence length="71" mass="7624">MATTACGWETPKRAECRIPTPVRCPAPPKKKALVAAAGFGKRREPPKNGYFHPPDLEAVFTLGPSRGACAF</sequence>
<dbReference type="GO" id="GO:0032875">
    <property type="term" value="P:regulation of DNA endoreduplication"/>
    <property type="evidence" value="ECO:0007669"/>
    <property type="project" value="InterPro"/>
</dbReference>
<reference evidence="3 4" key="1">
    <citation type="submission" date="2020-08" db="EMBL/GenBank/DDBJ databases">
        <title>Plant Genome Project.</title>
        <authorList>
            <person name="Zhang R.-G."/>
        </authorList>
    </citation>
    <scope>NUCLEOTIDE SEQUENCE [LARGE SCALE GENOMIC DNA]</scope>
    <source>
        <tissue evidence="3">Rhizome</tissue>
    </source>
</reference>
<evidence type="ECO:0000256" key="1">
    <source>
        <dbReference type="ARBA" id="ARBA00023013"/>
    </source>
</evidence>
<evidence type="ECO:0000313" key="3">
    <source>
        <dbReference type="EMBL" id="KAG6534666.1"/>
    </source>
</evidence>
<dbReference type="AlphaFoldDB" id="A0A8J5I6J1"/>
<keyword evidence="2" id="KW-0131">Cell cycle</keyword>
<evidence type="ECO:0000313" key="4">
    <source>
        <dbReference type="Proteomes" id="UP000734854"/>
    </source>
</evidence>